<evidence type="ECO:0000256" key="4">
    <source>
        <dbReference type="ARBA" id="ARBA00023136"/>
    </source>
</evidence>
<evidence type="ECO:0000313" key="8">
    <source>
        <dbReference type="EMBL" id="MCS5710919.1"/>
    </source>
</evidence>
<comment type="subcellular location">
    <subcellularLocation>
        <location evidence="1">Membrane</location>
        <topology evidence="1">Single-pass membrane protein</topology>
    </subcellularLocation>
</comment>
<dbReference type="RefSeq" id="WP_075066155.1">
    <property type="nucleotide sequence ID" value="NZ_LKAJ02000001.1"/>
</dbReference>
<proteinExistence type="predicted"/>
<comment type="caution">
    <text evidence="7">The sequence shown here is derived from an EMBL/GenBank/DDBJ whole genome shotgun (WGS) entry which is preliminary data.</text>
</comment>
<evidence type="ECO:0000256" key="1">
    <source>
        <dbReference type="ARBA" id="ARBA00004167"/>
    </source>
</evidence>
<dbReference type="STRING" id="295108.HT99x_01527"/>
<reference evidence="8" key="3">
    <citation type="submission" date="2021-06" db="EMBL/GenBank/DDBJ databases">
        <title>Genomic Description and Analysis of Intracellular Bacteria, Candidatus Berkiella cookevillensis and Candidatus Berkiella aquae.</title>
        <authorList>
            <person name="Kidane D.T."/>
            <person name="Mehari Y.T."/>
            <person name="Rice F.C."/>
            <person name="Arivett B.A."/>
            <person name="Farone A.L."/>
            <person name="Berk S.G."/>
            <person name="Farone M.B."/>
        </authorList>
    </citation>
    <scope>NUCLEOTIDE SEQUENCE</scope>
    <source>
        <strain evidence="8">HT99</strain>
    </source>
</reference>
<evidence type="ECO:0000259" key="6">
    <source>
        <dbReference type="Pfam" id="PF04357"/>
    </source>
</evidence>
<dbReference type="Proteomes" id="UP000051497">
    <property type="component" value="Unassembled WGS sequence"/>
</dbReference>
<dbReference type="GO" id="GO:0005886">
    <property type="term" value="C:plasma membrane"/>
    <property type="evidence" value="ECO:0007669"/>
    <property type="project" value="InterPro"/>
</dbReference>
<dbReference type="GO" id="GO:0097347">
    <property type="term" value="C:TAM protein secretion complex"/>
    <property type="evidence" value="ECO:0007669"/>
    <property type="project" value="TreeGrafter"/>
</dbReference>
<accession>A0A0Q9YXA4</accession>
<keyword evidence="3 5" id="KW-1133">Transmembrane helix</keyword>
<dbReference type="EMBL" id="LKAJ01000005">
    <property type="protein sequence ID" value="KRG21351.1"/>
    <property type="molecule type" value="Genomic_DNA"/>
</dbReference>
<organism evidence="7">
    <name type="scientific">Candidatus Berkiella aquae</name>
    <dbReference type="NCBI Taxonomy" id="295108"/>
    <lineage>
        <taxon>Bacteria</taxon>
        <taxon>Pseudomonadati</taxon>
        <taxon>Pseudomonadota</taxon>
        <taxon>Gammaproteobacteria</taxon>
        <taxon>Candidatus Berkiellales</taxon>
        <taxon>Candidatus Berkiellaceae</taxon>
        <taxon>Candidatus Berkiella</taxon>
    </lineage>
</organism>
<evidence type="ECO:0000256" key="3">
    <source>
        <dbReference type="ARBA" id="ARBA00022989"/>
    </source>
</evidence>
<evidence type="ECO:0000256" key="2">
    <source>
        <dbReference type="ARBA" id="ARBA00022692"/>
    </source>
</evidence>
<sequence>MASLLFRHLEPLSILKKIVKLFVTLLFAGLAFVVYCFLTPCGTKVALQLIADLTPYQIQFKEIKGSLATALILEDLSIETPRFTLTAKQLETHWDWLDLLHHKTISEIIAQNATITITATTPNKIESQAMPLDTQAIESALTDVKTELHKLPVPFKVGHLVLEDSSVIWETEQHHIDKLVLLNTDTDNENLFQEIHYQGSAGTFDATIANTVNIHWNLHLASNPFFARYFSGELSSTGHILFLKQQLDHPSTKLNMSLHASKMQMGHYPLENVSLRLQGTLAKHEAIINAKIDGYPVKSALYGELTPQKWIAKLNEIVVEHERWQQMGTTNGILTLNWNQKYIKASIDALLWNKYPLAIQLKTLKAKPYAVSGTIQSQVKEIKTLAPLIPDLKPWRAKCNINLTVAGTLGSPQITGDIALKDIRLRYFAWGSKAVIQQLNIALLPNHLLSMTGNGTWGSGPFTLNGEGKFAQGKPHFALNLKGEKLLLSDTPEYYIVANPDLILTLKNGEPLLSGSILVPQAEIRSLKNPDMVTTSDDVVIVSQKPQAKPLAERSFATALTTNIEIILGNQISYSGHGFTTHAKGKLLIRQLPGQMPNAKGQINLINGKYRSYGKVFDIDYGQIVFSGGPINDPLLDIRAQRKIEPASSLVSAKTEQTIIAGIKFVGNLKSPQIEFYSVPAMSDADIISYLVVGRPQSQMNEAQSELLLQAASQLLNIMGNEREDVQLNLADKLKLDQFGFSKKSKSSKKSGRSPLEDTVFVLGKQLSERLYLHYSLGIADSANNFGLRYMLGKNVTVEASTGTQGSSADVLLSFEGH</sequence>
<evidence type="ECO:0000256" key="5">
    <source>
        <dbReference type="SAM" id="Phobius"/>
    </source>
</evidence>
<name>A0A0Q9YXA4_9GAMM</name>
<reference evidence="7" key="1">
    <citation type="submission" date="2015-09" db="EMBL/GenBank/DDBJ databases">
        <title>Draft Genome Sequences of Two Novel Amoeba-resistant Intranuclear Bacteria, Candidatus Berkiella cookevillensis and Candidatus Berkiella aquae.</title>
        <authorList>
            <person name="Mehari Y.T."/>
            <person name="Arivett B.A."/>
            <person name="Farone A.L."/>
            <person name="Gunderson J.H."/>
            <person name="Farone M.B."/>
        </authorList>
    </citation>
    <scope>NUCLEOTIDE SEQUENCE [LARGE SCALE GENOMIC DNA]</scope>
    <source>
        <strain evidence="7">HT99</strain>
    </source>
</reference>
<reference evidence="8" key="2">
    <citation type="journal article" date="2016" name="Genome Announc.">
        <title>Draft Genome Sequences of Two Novel Amoeba-Resistant Intranuclear Bacteria, 'Candidatus Berkiella cookevillensis' and 'Candidatus Berkiella aquae'.</title>
        <authorList>
            <person name="Mehari Y.T."/>
            <person name="Arivett B.A."/>
            <person name="Farone A.L."/>
            <person name="Gunderson J.H."/>
            <person name="Farone M.B."/>
        </authorList>
    </citation>
    <scope>NUCLEOTIDE SEQUENCE</scope>
    <source>
        <strain evidence="8">HT99</strain>
    </source>
</reference>
<feature type="domain" description="Translocation and assembly module TamB C-terminal" evidence="6">
    <location>
        <begin position="458"/>
        <end position="815"/>
    </location>
</feature>
<dbReference type="Pfam" id="PF04357">
    <property type="entry name" value="TamB"/>
    <property type="match status" value="1"/>
</dbReference>
<dbReference type="PANTHER" id="PTHR36985:SF1">
    <property type="entry name" value="TRANSLOCATION AND ASSEMBLY MODULE SUBUNIT TAMB"/>
    <property type="match status" value="1"/>
</dbReference>
<dbReference type="InterPro" id="IPR007452">
    <property type="entry name" value="TamB_C"/>
</dbReference>
<keyword evidence="9" id="KW-1185">Reference proteome</keyword>
<protein>
    <submittedName>
        <fullName evidence="7">Translocation and assembly module TamB</fullName>
    </submittedName>
    <submittedName>
        <fullName evidence="8">Translocation/assembly module TamB domain-containing protein</fullName>
    </submittedName>
</protein>
<evidence type="ECO:0000313" key="9">
    <source>
        <dbReference type="Proteomes" id="UP000051497"/>
    </source>
</evidence>
<dbReference type="PANTHER" id="PTHR36985">
    <property type="entry name" value="TRANSLOCATION AND ASSEMBLY MODULE SUBUNIT TAMB"/>
    <property type="match status" value="1"/>
</dbReference>
<gene>
    <name evidence="7" type="primary">tamB</name>
    <name evidence="8" type="ORF">HT99x_005715</name>
    <name evidence="7" type="ORF">HT99x_01527</name>
</gene>
<dbReference type="GO" id="GO:0009306">
    <property type="term" value="P:protein secretion"/>
    <property type="evidence" value="ECO:0007669"/>
    <property type="project" value="InterPro"/>
</dbReference>
<keyword evidence="4 5" id="KW-0472">Membrane</keyword>
<dbReference type="OrthoDB" id="5555605at2"/>
<feature type="transmembrane region" description="Helical" evidence="5">
    <location>
        <begin position="21"/>
        <end position="40"/>
    </location>
</feature>
<evidence type="ECO:0000313" key="7">
    <source>
        <dbReference type="EMBL" id="KRG21351.1"/>
    </source>
</evidence>
<dbReference type="EMBL" id="LKAJ02000001">
    <property type="protein sequence ID" value="MCS5710919.1"/>
    <property type="molecule type" value="Genomic_DNA"/>
</dbReference>
<dbReference type="AlphaFoldDB" id="A0A0Q9YXA4"/>
<keyword evidence="2 5" id="KW-0812">Transmembrane</keyword>